<protein>
    <recommendedName>
        <fullName evidence="3">Lipoprotein</fullName>
    </recommendedName>
</protein>
<gene>
    <name evidence="1" type="ORF">CTM89_03410</name>
</gene>
<proteinExistence type="predicted"/>
<accession>A0A2T3MFK7</accession>
<dbReference type="EMBL" id="PYOJ01000003">
    <property type="protein sequence ID" value="PSV92708.1"/>
    <property type="molecule type" value="Genomic_DNA"/>
</dbReference>
<comment type="caution">
    <text evidence="1">The sequence shown here is derived from an EMBL/GenBank/DDBJ whole genome shotgun (WGS) entry which is preliminary data.</text>
</comment>
<dbReference type="PROSITE" id="PS51257">
    <property type="entry name" value="PROKAR_LIPOPROTEIN"/>
    <property type="match status" value="1"/>
</dbReference>
<dbReference type="STRING" id="553611.GCA_001557755_03642"/>
<organism evidence="1 2">
    <name type="scientific">Photobacterium leiognathi</name>
    <dbReference type="NCBI Taxonomy" id="553611"/>
    <lineage>
        <taxon>Bacteria</taxon>
        <taxon>Pseudomonadati</taxon>
        <taxon>Pseudomonadota</taxon>
        <taxon>Gammaproteobacteria</taxon>
        <taxon>Vibrionales</taxon>
        <taxon>Vibrionaceae</taxon>
        <taxon>Photobacterium</taxon>
    </lineage>
</organism>
<evidence type="ECO:0000313" key="2">
    <source>
        <dbReference type="Proteomes" id="UP000240410"/>
    </source>
</evidence>
<reference evidence="1 2" key="1">
    <citation type="submission" date="2018-03" db="EMBL/GenBank/DDBJ databases">
        <title>Whole genome sequencing of Histamine producing bacteria.</title>
        <authorList>
            <person name="Butler K."/>
        </authorList>
    </citation>
    <scope>NUCLEOTIDE SEQUENCE [LARGE SCALE GENOMIC DNA]</scope>
    <source>
        <strain evidence="1 2">ATCC 33979</strain>
    </source>
</reference>
<dbReference type="AlphaFoldDB" id="A0A2T3MFK7"/>
<evidence type="ECO:0008006" key="3">
    <source>
        <dbReference type="Google" id="ProtNLM"/>
    </source>
</evidence>
<name>A0A2T3MFK7_PHOLE</name>
<dbReference type="OrthoDB" id="6400087at2"/>
<dbReference type="Proteomes" id="UP000240410">
    <property type="component" value="Unassembled WGS sequence"/>
</dbReference>
<sequence length="219" mass="24913">MIKMKYFFLLLVAFFITGCVSPIPLHEQAPDTNYNVTKKVLISVNDQRERVKEGKPEDFIGVAHATFGIPVDWHVSQVLATEEGDKEKTLADFLEHRILHGLQKQGWNVEAVKVTSGASDSEIMTLLADNQADKLIQLNINEWYFSINLNWVSAFNFDTDTLVKIYEVNDGQILEKQIAGRDVIEEKGDESPQNNVLRAYREQLVEIFSDPEVKSKLTD</sequence>
<dbReference type="RefSeq" id="WP_023931731.1">
    <property type="nucleotide sequence ID" value="NZ_PYOJ01000003.1"/>
</dbReference>
<evidence type="ECO:0000313" key="1">
    <source>
        <dbReference type="EMBL" id="PSV92708.1"/>
    </source>
</evidence>